<sequence>MPDTATEPPLYDVDHALQLLGRARRRNDPLTRQTVLIADKLALQMARHFTPDQADTAGRALVLAAASIGVITHLAVDPLADTSTNVIGFAGHRLVLDAEQARHA</sequence>
<keyword evidence="2" id="KW-1185">Reference proteome</keyword>
<dbReference type="Proteomes" id="UP001304298">
    <property type="component" value="Unassembled WGS sequence"/>
</dbReference>
<comment type="caution">
    <text evidence="1">The sequence shown here is derived from an EMBL/GenBank/DDBJ whole genome shotgun (WGS) entry which is preliminary data.</text>
</comment>
<name>A0ABU5RIH3_9PSEU</name>
<proteinExistence type="predicted"/>
<dbReference type="RefSeq" id="WP_323335054.1">
    <property type="nucleotide sequence ID" value="NZ_JAYFSI010000014.1"/>
</dbReference>
<reference evidence="1 2" key="1">
    <citation type="submission" date="2023-12" db="EMBL/GenBank/DDBJ databases">
        <title>Amycolatopsis sp. V23-08.</title>
        <authorList>
            <person name="Somphong A."/>
        </authorList>
    </citation>
    <scope>NUCLEOTIDE SEQUENCE [LARGE SCALE GENOMIC DNA]</scope>
    <source>
        <strain evidence="1 2">V23-08</strain>
    </source>
</reference>
<protein>
    <submittedName>
        <fullName evidence="1">Uncharacterized protein</fullName>
    </submittedName>
</protein>
<evidence type="ECO:0000313" key="2">
    <source>
        <dbReference type="Proteomes" id="UP001304298"/>
    </source>
</evidence>
<organism evidence="1 2">
    <name type="scientific">Amycolatopsis heterodermiae</name>
    <dbReference type="NCBI Taxonomy" id="3110235"/>
    <lineage>
        <taxon>Bacteria</taxon>
        <taxon>Bacillati</taxon>
        <taxon>Actinomycetota</taxon>
        <taxon>Actinomycetes</taxon>
        <taxon>Pseudonocardiales</taxon>
        <taxon>Pseudonocardiaceae</taxon>
        <taxon>Amycolatopsis</taxon>
    </lineage>
</organism>
<evidence type="ECO:0000313" key="1">
    <source>
        <dbReference type="EMBL" id="MEA5366067.1"/>
    </source>
</evidence>
<accession>A0ABU5RIH3</accession>
<gene>
    <name evidence="1" type="ORF">VA596_41525</name>
</gene>
<dbReference type="EMBL" id="JAYFSI010000014">
    <property type="protein sequence ID" value="MEA5366067.1"/>
    <property type="molecule type" value="Genomic_DNA"/>
</dbReference>